<name>A0A8S1QI11_9CILI</name>
<protein>
    <submittedName>
        <fullName evidence="1">Uncharacterized protein</fullName>
    </submittedName>
</protein>
<dbReference type="AlphaFoldDB" id="A0A8S1QI11"/>
<dbReference type="Proteomes" id="UP000692954">
    <property type="component" value="Unassembled WGS sequence"/>
</dbReference>
<dbReference type="EMBL" id="CAJJDN010000108">
    <property type="protein sequence ID" value="CAD8115243.1"/>
    <property type="molecule type" value="Genomic_DNA"/>
</dbReference>
<keyword evidence="2" id="KW-1185">Reference proteome</keyword>
<dbReference type="PANTHER" id="PTHR33706">
    <property type="entry name" value="MORN VARIANT REPEAT PROTEIN"/>
    <property type="match status" value="1"/>
</dbReference>
<evidence type="ECO:0000313" key="2">
    <source>
        <dbReference type="Proteomes" id="UP000692954"/>
    </source>
</evidence>
<gene>
    <name evidence="1" type="ORF">PSON_ATCC_30995.1.T1080006</name>
</gene>
<proteinExistence type="predicted"/>
<dbReference type="PANTHER" id="PTHR33706:SF1">
    <property type="entry name" value="TPR REPEAT PROTEIN"/>
    <property type="match status" value="1"/>
</dbReference>
<reference evidence="1" key="1">
    <citation type="submission" date="2021-01" db="EMBL/GenBank/DDBJ databases">
        <authorList>
            <consortium name="Genoscope - CEA"/>
            <person name="William W."/>
        </authorList>
    </citation>
    <scope>NUCLEOTIDE SEQUENCE</scope>
</reference>
<evidence type="ECO:0000313" key="1">
    <source>
        <dbReference type="EMBL" id="CAD8115243.1"/>
    </source>
</evidence>
<organism evidence="1 2">
    <name type="scientific">Paramecium sonneborni</name>
    <dbReference type="NCBI Taxonomy" id="65129"/>
    <lineage>
        <taxon>Eukaryota</taxon>
        <taxon>Sar</taxon>
        <taxon>Alveolata</taxon>
        <taxon>Ciliophora</taxon>
        <taxon>Intramacronucleata</taxon>
        <taxon>Oligohymenophorea</taxon>
        <taxon>Peniculida</taxon>
        <taxon>Parameciidae</taxon>
        <taxon>Paramecium</taxon>
    </lineage>
</organism>
<sequence>MNFQRENSSICSENWIQDSQEHKVYQLDNEENKLVKIIIQVTLTKDQKIVYQKNGTILRIEQVYDTSRDPEILNYMEQIQHLSWQGQYALNNKKNGKWMVSWDENLIKDASGYYYDGKKQGLWIDLIQNYWIQAQVFETGEYLNDLKIGNWNYICNKNKIGGGLYNKDNSKQGKWIELDEGFCMAKKVIYRGEYNMRGMKVGIWDIYYFKDGENQYKQIGGGSYGQEGQIKIGKWVELDEGFYRRKQVTCSGEYNIKGMKIGRWDICYCKDGEKQYKQIGGGLYDQEGQIKIGKWVELDEGFYRDKQITYHGEYELKGMKIGRWNIVNKGQKIGGGIYSVGNSQIKIGKWTELDEKFNRDKQVIYSGEYNMKGMKIGRWDIHYCDRWGDGEYIQIGGGSYDEGENQIKIGRWVQLDEGFNTNKKVTYSGEYNMKGMKVGRWDIIHNKSADDEFEYIGGGSYDEVEGQLKIGSWVDLWEGFQFYAQVTYSGEYNKKGQKIGVWQILYDKSGDGEYEQIGGGSYDEELGQIKIGRWVELDESFFEENQITYNGDYNMKGKKIGTWVEMDILENKLIGEKIYNN</sequence>
<accession>A0A8S1QI11</accession>
<comment type="caution">
    <text evidence="1">The sequence shown here is derived from an EMBL/GenBank/DDBJ whole genome shotgun (WGS) entry which is preliminary data.</text>
</comment>
<dbReference type="OrthoDB" id="319461at2759"/>